<dbReference type="PANTHER" id="PTHR37423:SF2">
    <property type="entry name" value="MEMBRANE-BOUND LYTIC MUREIN TRANSGLYCOSYLASE C"/>
    <property type="match status" value="1"/>
</dbReference>
<dbReference type="InterPro" id="IPR008258">
    <property type="entry name" value="Transglycosylase_SLT_dom_1"/>
</dbReference>
<dbReference type="RefSeq" id="WP_245794343.1">
    <property type="nucleotide sequence ID" value="NZ_FSRL01000001.1"/>
</dbReference>
<evidence type="ECO:0000256" key="2">
    <source>
        <dbReference type="ARBA" id="ARBA00009387"/>
    </source>
</evidence>
<feature type="chain" id="PRO_5012726424" evidence="3">
    <location>
        <begin position="23"/>
        <end position="293"/>
    </location>
</feature>
<dbReference type="PANTHER" id="PTHR37423">
    <property type="entry name" value="SOLUBLE LYTIC MUREIN TRANSGLYCOSYLASE-RELATED"/>
    <property type="match status" value="1"/>
</dbReference>
<dbReference type="Proteomes" id="UP000184932">
    <property type="component" value="Unassembled WGS sequence"/>
</dbReference>
<dbReference type="AlphaFoldDB" id="A0A1N6EAW8"/>
<dbReference type="CDD" id="cd00254">
    <property type="entry name" value="LT-like"/>
    <property type="match status" value="1"/>
</dbReference>
<accession>A0A1N6EAW8</accession>
<protein>
    <submittedName>
        <fullName evidence="5">Transglycosylase SLT domain-containing protein</fullName>
    </submittedName>
</protein>
<dbReference type="Pfam" id="PF01464">
    <property type="entry name" value="SLT"/>
    <property type="match status" value="1"/>
</dbReference>
<dbReference type="EMBL" id="FSRL01000001">
    <property type="protein sequence ID" value="SIN80169.1"/>
    <property type="molecule type" value="Genomic_DNA"/>
</dbReference>
<comment type="similarity">
    <text evidence="1">Belongs to the transglycosylase Slt family.</text>
</comment>
<dbReference type="STRING" id="1217970.SAMN05444002_0532"/>
<evidence type="ECO:0000259" key="4">
    <source>
        <dbReference type="Pfam" id="PF01464"/>
    </source>
</evidence>
<dbReference type="InterPro" id="IPR023346">
    <property type="entry name" value="Lysozyme-like_dom_sf"/>
</dbReference>
<evidence type="ECO:0000313" key="5">
    <source>
        <dbReference type="EMBL" id="SIN80169.1"/>
    </source>
</evidence>
<evidence type="ECO:0000313" key="6">
    <source>
        <dbReference type="Proteomes" id="UP000184932"/>
    </source>
</evidence>
<comment type="similarity">
    <text evidence="2">Belongs to the virb1 family.</text>
</comment>
<evidence type="ECO:0000256" key="3">
    <source>
        <dbReference type="SAM" id="SignalP"/>
    </source>
</evidence>
<dbReference type="SUPFAM" id="SSF53955">
    <property type="entry name" value="Lysozyme-like"/>
    <property type="match status" value="1"/>
</dbReference>
<name>A0A1N6EAW8_9RHOB</name>
<organism evidence="5 6">
    <name type="scientific">Vannielia litorea</name>
    <dbReference type="NCBI Taxonomy" id="1217970"/>
    <lineage>
        <taxon>Bacteria</taxon>
        <taxon>Pseudomonadati</taxon>
        <taxon>Pseudomonadota</taxon>
        <taxon>Alphaproteobacteria</taxon>
        <taxon>Rhodobacterales</taxon>
        <taxon>Paracoccaceae</taxon>
        <taxon>Vannielia</taxon>
    </lineage>
</organism>
<sequence>MRQMMFAGLAAAGVCLSGPSWAETSGAYPDFTFKRVKAGKGLPGKRITVQIDPKAQAEYIAARPNAPQKGEGAEPAVATAGEGEVITASVDPVALPDAPTYGWFWTAISPDLSAKAPGRLDAAVQMLSNGPEGQTVKAPRLSHMKKISDKYGAEILKATIGTDVSPALVLAVIGIESSGNVTAVSSAGAQGLMQLMPDTAARFGVTDSNDPVQNIKGGVAYLDFLMKEFDRDPMLVLAGYNAGEGAVKKNSGVPPYAETRDYVPKVLAAWTVARGLCLTPPQLVTDGCVFAGG</sequence>
<keyword evidence="3" id="KW-0732">Signal</keyword>
<gene>
    <name evidence="5" type="ORF">SAMN05444002_0532</name>
</gene>
<feature type="domain" description="Transglycosylase SLT" evidence="4">
    <location>
        <begin position="158"/>
        <end position="252"/>
    </location>
</feature>
<proteinExistence type="inferred from homology"/>
<feature type="signal peptide" evidence="3">
    <location>
        <begin position="1"/>
        <end position="22"/>
    </location>
</feature>
<keyword evidence="6" id="KW-1185">Reference proteome</keyword>
<reference evidence="6" key="1">
    <citation type="submission" date="2016-11" db="EMBL/GenBank/DDBJ databases">
        <authorList>
            <person name="Varghese N."/>
            <person name="Submissions S."/>
        </authorList>
    </citation>
    <scope>NUCLEOTIDE SEQUENCE [LARGE SCALE GENOMIC DNA]</scope>
    <source>
        <strain evidence="6">DSM 29440</strain>
    </source>
</reference>
<dbReference type="Gene3D" id="1.10.530.10">
    <property type="match status" value="1"/>
</dbReference>
<evidence type="ECO:0000256" key="1">
    <source>
        <dbReference type="ARBA" id="ARBA00007734"/>
    </source>
</evidence>